<accession>A0A9P1EN34</accession>
<proteinExistence type="predicted"/>
<comment type="caution">
    <text evidence="1">The sequence shown here is derived from an EMBL/GenBank/DDBJ whole genome shotgun (WGS) entry which is preliminary data.</text>
</comment>
<keyword evidence="2" id="KW-1185">Reference proteome</keyword>
<sequence>MDLLSTCTVEAKTDNGGGNTLTYFLHSVHRRKVSALVLTQTSNNKYYCHANIDCQHFLVASGFDRLLPTRFRSKGEREHKINHFMRHNLILPPPGACPMTTTIHYPDVLQFSLVWCLLDIQDFDEARIPPCMHRQLFKHTKSEAVLPYGTGSWTLPVEAYIFKEEFANFLVENEIPFGTYVLLRHIGNFTFDLLMFDTEGFSRNLGASSNAIFDPTLHGGHFFVYVQSAFTNC</sequence>
<dbReference type="OrthoDB" id="1322199at2759"/>
<organism evidence="1 2">
    <name type="scientific">Cuscuta europaea</name>
    <name type="common">European dodder</name>
    <dbReference type="NCBI Taxonomy" id="41803"/>
    <lineage>
        <taxon>Eukaryota</taxon>
        <taxon>Viridiplantae</taxon>
        <taxon>Streptophyta</taxon>
        <taxon>Embryophyta</taxon>
        <taxon>Tracheophyta</taxon>
        <taxon>Spermatophyta</taxon>
        <taxon>Magnoliopsida</taxon>
        <taxon>eudicotyledons</taxon>
        <taxon>Gunneridae</taxon>
        <taxon>Pentapetalae</taxon>
        <taxon>asterids</taxon>
        <taxon>lamiids</taxon>
        <taxon>Solanales</taxon>
        <taxon>Convolvulaceae</taxon>
        <taxon>Cuscuteae</taxon>
        <taxon>Cuscuta</taxon>
        <taxon>Cuscuta subgen. Cuscuta</taxon>
    </lineage>
</organism>
<evidence type="ECO:0000313" key="1">
    <source>
        <dbReference type="EMBL" id="CAH9117424.1"/>
    </source>
</evidence>
<gene>
    <name evidence="1" type="ORF">CEURO_LOCUS21552</name>
</gene>
<reference evidence="1" key="1">
    <citation type="submission" date="2022-07" db="EMBL/GenBank/DDBJ databases">
        <authorList>
            <person name="Macas J."/>
            <person name="Novak P."/>
            <person name="Neumann P."/>
        </authorList>
    </citation>
    <scope>NUCLEOTIDE SEQUENCE</scope>
</reference>
<dbReference type="EMBL" id="CAMAPE010000073">
    <property type="protein sequence ID" value="CAH9117424.1"/>
    <property type="molecule type" value="Genomic_DNA"/>
</dbReference>
<protein>
    <submittedName>
        <fullName evidence="1">Uncharacterized protein</fullName>
    </submittedName>
</protein>
<evidence type="ECO:0000313" key="2">
    <source>
        <dbReference type="Proteomes" id="UP001152484"/>
    </source>
</evidence>
<dbReference type="AlphaFoldDB" id="A0A9P1EN34"/>
<dbReference type="Proteomes" id="UP001152484">
    <property type="component" value="Unassembled WGS sequence"/>
</dbReference>
<feature type="non-terminal residue" evidence="1">
    <location>
        <position position="233"/>
    </location>
</feature>
<name>A0A9P1EN34_CUSEU</name>